<evidence type="ECO:0000313" key="1">
    <source>
        <dbReference type="EMBL" id="CEI68423.1"/>
    </source>
</evidence>
<keyword evidence="2" id="KW-1185">Reference proteome</keyword>
<name>A0A2L2TK42_9HYPO</name>
<dbReference type="EMBL" id="LN649231">
    <property type="protein sequence ID" value="CEI68423.1"/>
    <property type="molecule type" value="Genomic_DNA"/>
</dbReference>
<evidence type="ECO:0000313" key="2">
    <source>
        <dbReference type="Proteomes" id="UP000245910"/>
    </source>
</evidence>
<reference evidence="2" key="1">
    <citation type="submission" date="2014-10" db="EMBL/GenBank/DDBJ databases">
        <authorList>
            <person name="King R."/>
        </authorList>
    </citation>
    <scope>NUCLEOTIDE SEQUENCE [LARGE SCALE GENOMIC DNA]</scope>
    <source>
        <strain evidence="2">A3/5</strain>
    </source>
</reference>
<proteinExistence type="predicted"/>
<accession>A0A2L2TK42</accession>
<sequence length="299" mass="32944">MSRNLIDFDEQFSDCLSALDVLVGLGHVLKRVDFVDGELKLLGLDEVEKFRGVLFEISALRNIAVDYRAHQADVLGCETEEGHRVHGTRLELSFGRVTYRVAKGDESSLESNQLKVSIESSLSNTIKDNIRAMSTSDLLDLGNYIIMRVDNPPSTVLLCELKLLIRASSTNDLGTDSSHIIGDLDGIRSVDNAVLSIGTDCAHKDHPSTVLEALDRGVDINDSSRSFTTERKRELRCLVKTRTEVGIYVVKTSDLVAHKNLTLASLGNRDIIMLKNLNTAVLVDLNGLHGRWNGSHFSG</sequence>
<dbReference type="AlphaFoldDB" id="A0A2L2TK42"/>
<organism evidence="1 2">
    <name type="scientific">Fusarium venenatum</name>
    <dbReference type="NCBI Taxonomy" id="56646"/>
    <lineage>
        <taxon>Eukaryota</taxon>
        <taxon>Fungi</taxon>
        <taxon>Dikarya</taxon>
        <taxon>Ascomycota</taxon>
        <taxon>Pezizomycotina</taxon>
        <taxon>Sordariomycetes</taxon>
        <taxon>Hypocreomycetidae</taxon>
        <taxon>Hypocreales</taxon>
        <taxon>Nectriaceae</taxon>
        <taxon>Fusarium</taxon>
    </lineage>
</organism>
<dbReference type="Proteomes" id="UP000245910">
    <property type="component" value="Chromosome III"/>
</dbReference>
<protein>
    <submittedName>
        <fullName evidence="1">Uncharacterized protein</fullName>
    </submittedName>
</protein>